<dbReference type="AlphaFoldDB" id="A0A0W0VNX0"/>
<dbReference type="RefSeq" id="WP_058528934.1">
    <property type="nucleotide sequence ID" value="NZ_CAAAHZ010000002.1"/>
</dbReference>
<feature type="region of interest" description="Disordered" evidence="1">
    <location>
        <begin position="114"/>
        <end position="138"/>
    </location>
</feature>
<name>A0A0W0VNX0_9GAMM</name>
<reference evidence="3 4" key="1">
    <citation type="submission" date="2015-11" db="EMBL/GenBank/DDBJ databases">
        <title>Genomic analysis of 38 Legionella species identifies large and diverse effector repertoires.</title>
        <authorList>
            <person name="Burstein D."/>
            <person name="Amaro F."/>
            <person name="Zusman T."/>
            <person name="Lifshitz Z."/>
            <person name="Cohen O."/>
            <person name="Gilbert J.A."/>
            <person name="Pupko T."/>
            <person name="Shuman H.A."/>
            <person name="Segal G."/>
        </authorList>
    </citation>
    <scope>NUCLEOTIDE SEQUENCE [LARGE SCALE GENOMIC DNA]</scope>
    <source>
        <strain evidence="3 4">ATCC 49505</strain>
    </source>
</reference>
<dbReference type="OrthoDB" id="5657202at2"/>
<dbReference type="Proteomes" id="UP000054997">
    <property type="component" value="Unassembled WGS sequence"/>
</dbReference>
<keyword evidence="4" id="KW-1185">Reference proteome</keyword>
<comment type="caution">
    <text evidence="3">The sequence shown here is derived from an EMBL/GenBank/DDBJ whole genome shotgun (WGS) entry which is preliminary data.</text>
</comment>
<evidence type="ECO:0000256" key="1">
    <source>
        <dbReference type="SAM" id="MobiDB-lite"/>
    </source>
</evidence>
<organism evidence="3 4">
    <name type="scientific">Legionella londiniensis</name>
    <dbReference type="NCBI Taxonomy" id="45068"/>
    <lineage>
        <taxon>Bacteria</taxon>
        <taxon>Pseudomonadati</taxon>
        <taxon>Pseudomonadota</taxon>
        <taxon>Gammaproteobacteria</taxon>
        <taxon>Legionellales</taxon>
        <taxon>Legionellaceae</taxon>
        <taxon>Legionella</taxon>
    </lineage>
</organism>
<protein>
    <recommendedName>
        <fullName evidence="5">Transmembrane protein</fullName>
    </recommendedName>
</protein>
<evidence type="ECO:0000256" key="2">
    <source>
        <dbReference type="SAM" id="Phobius"/>
    </source>
</evidence>
<feature type="transmembrane region" description="Helical" evidence="2">
    <location>
        <begin position="72"/>
        <end position="95"/>
    </location>
</feature>
<evidence type="ECO:0008006" key="5">
    <source>
        <dbReference type="Google" id="ProtNLM"/>
    </source>
</evidence>
<dbReference type="PATRIC" id="fig|45068.5.peg.1013"/>
<gene>
    <name evidence="3" type="ORF">Llon_0937</name>
</gene>
<keyword evidence="2" id="KW-1133">Transmembrane helix</keyword>
<keyword evidence="2" id="KW-0472">Membrane</keyword>
<dbReference type="EMBL" id="LNYK01000014">
    <property type="protein sequence ID" value="KTD21772.1"/>
    <property type="molecule type" value="Genomic_DNA"/>
</dbReference>
<keyword evidence="2" id="KW-0812">Transmembrane</keyword>
<accession>A0A0W0VNX0</accession>
<feature type="transmembrane region" description="Helical" evidence="2">
    <location>
        <begin position="39"/>
        <end position="66"/>
    </location>
</feature>
<sequence>MRLIEELIGLVSSKLAIVGNLFSLIKLEARLLGLSIVPLLLNLCLLFVILSATWLTLSLLIGFLIYLNYPSVLIAILGVLLLHLLLLGLLIRYLLFNLQNMSFRETRKFLSNRNNDREEKTTHSANENAGKAVTQATK</sequence>
<feature type="transmembrane region" description="Helical" evidence="2">
    <location>
        <begin position="6"/>
        <end position="27"/>
    </location>
</feature>
<evidence type="ECO:0000313" key="4">
    <source>
        <dbReference type="Proteomes" id="UP000054997"/>
    </source>
</evidence>
<proteinExistence type="predicted"/>
<evidence type="ECO:0000313" key="3">
    <source>
        <dbReference type="EMBL" id="KTD21772.1"/>
    </source>
</evidence>
<dbReference type="STRING" id="45068.Llon_0937"/>